<accession>A0A848G8F3</accession>
<evidence type="ECO:0000313" key="2">
    <source>
        <dbReference type="EMBL" id="NML25861.1"/>
    </source>
</evidence>
<evidence type="ECO:0000256" key="1">
    <source>
        <dbReference type="SAM" id="Phobius"/>
    </source>
</evidence>
<dbReference type="PANTHER" id="PTHR40278:SF1">
    <property type="entry name" value="DNA UTILIZATION PROTEIN HOFN"/>
    <property type="match status" value="1"/>
</dbReference>
<evidence type="ECO:0000313" key="3">
    <source>
        <dbReference type="Proteomes" id="UP000580043"/>
    </source>
</evidence>
<dbReference type="InterPro" id="IPR052534">
    <property type="entry name" value="Extracell_DNA_Util/SecSys_Comp"/>
</dbReference>
<keyword evidence="1" id="KW-1133">Transmembrane helix</keyword>
<protein>
    <submittedName>
        <fullName evidence="2">PilN domain-containing protein</fullName>
    </submittedName>
</protein>
<dbReference type="InterPro" id="IPR007813">
    <property type="entry name" value="PilN"/>
</dbReference>
<dbReference type="PANTHER" id="PTHR40278">
    <property type="entry name" value="DNA UTILIZATION PROTEIN HOFN"/>
    <property type="match status" value="1"/>
</dbReference>
<dbReference type="Pfam" id="PF05137">
    <property type="entry name" value="PilN"/>
    <property type="match status" value="1"/>
</dbReference>
<organism evidence="2 3">
    <name type="scientific">Zoogloea dura</name>
    <dbReference type="NCBI Taxonomy" id="2728840"/>
    <lineage>
        <taxon>Bacteria</taxon>
        <taxon>Pseudomonadati</taxon>
        <taxon>Pseudomonadota</taxon>
        <taxon>Betaproteobacteria</taxon>
        <taxon>Rhodocyclales</taxon>
        <taxon>Zoogloeaceae</taxon>
        <taxon>Zoogloea</taxon>
    </lineage>
</organism>
<keyword evidence="3" id="KW-1185">Reference proteome</keyword>
<feature type="transmembrane region" description="Helical" evidence="1">
    <location>
        <begin position="189"/>
        <end position="210"/>
    </location>
</feature>
<dbReference type="EMBL" id="JABBGA010000005">
    <property type="protein sequence ID" value="NML25861.1"/>
    <property type="molecule type" value="Genomic_DNA"/>
</dbReference>
<comment type="caution">
    <text evidence="2">The sequence shown here is derived from an EMBL/GenBank/DDBJ whole genome shotgun (WGS) entry which is preliminary data.</text>
</comment>
<dbReference type="AlphaFoldDB" id="A0A848G8F3"/>
<reference evidence="2 3" key="1">
    <citation type="submission" date="2020-04" db="EMBL/GenBank/DDBJ databases">
        <title>Zoogloea sp. G-4-1-14 isolated from soil.</title>
        <authorList>
            <person name="Dahal R.H."/>
        </authorList>
    </citation>
    <scope>NUCLEOTIDE SEQUENCE [LARGE SCALE GENOMIC DNA]</scope>
    <source>
        <strain evidence="2 3">G-4-1-14</strain>
    </source>
</reference>
<keyword evidence="1" id="KW-0812">Transmembrane</keyword>
<dbReference type="Proteomes" id="UP000580043">
    <property type="component" value="Unassembled WGS sequence"/>
</dbReference>
<proteinExistence type="predicted"/>
<sequence length="342" mass="37040">MTSAKNQYSLFGLDLAAVGRYYVEGWREAADWRVFRWLSPRRPVRVLDSTGQASVRLGRSSEAVDFKGAVEALAVELPEDLVLRRALVLPQLSDADIEAAVGLDARGASPFPEADLVWGFVRRTAADGQSLKIESVLSSRALIGRHLESLASVLDGRSPEVWAGGAMPIPLRGFGEEGRRRGLGLGRAVNILLVVVAVILAALVALTPLLQLRLQVIDAIGQNERLLKAAAPQAALRADLMRFNANLELIGKYVAQYPNALLTLDELSRLLPDDVLVNTLEFKGDVVRLSGQAANAAKLLDLLASQPGYVEVKAPSATTRVQGSAKEYFTIEFKIRRGDKAP</sequence>
<keyword evidence="1" id="KW-0472">Membrane</keyword>
<name>A0A848G8F3_9RHOO</name>
<dbReference type="RefSeq" id="WP_169145403.1">
    <property type="nucleotide sequence ID" value="NZ_JABBGA010000005.1"/>
</dbReference>
<gene>
    <name evidence="2" type="ORF">HHL15_08925</name>
</gene>